<keyword evidence="6" id="KW-1185">Reference proteome</keyword>
<dbReference type="PROSITE" id="PS00028">
    <property type="entry name" value="ZINC_FINGER_C2H2_1"/>
    <property type="match status" value="1"/>
</dbReference>
<proteinExistence type="predicted"/>
<evidence type="ECO:0000259" key="3">
    <source>
        <dbReference type="PROSITE" id="PS50119"/>
    </source>
</evidence>
<dbReference type="STRING" id="282301.A0A267FA84"/>
<evidence type="ECO:0000313" key="6">
    <source>
        <dbReference type="Proteomes" id="UP000215902"/>
    </source>
</evidence>
<dbReference type="PROSITE" id="PS50119">
    <property type="entry name" value="ZF_BBOX"/>
    <property type="match status" value="1"/>
</dbReference>
<feature type="region of interest" description="Disordered" evidence="2">
    <location>
        <begin position="38"/>
        <end position="59"/>
    </location>
</feature>
<feature type="domain" description="B box-type" evidence="3">
    <location>
        <begin position="88"/>
        <end position="130"/>
    </location>
</feature>
<dbReference type="EMBL" id="NIVC01001211">
    <property type="protein sequence ID" value="PAA70700.1"/>
    <property type="molecule type" value="Genomic_DNA"/>
</dbReference>
<evidence type="ECO:0000256" key="2">
    <source>
        <dbReference type="SAM" id="MobiDB-lite"/>
    </source>
</evidence>
<dbReference type="Pfam" id="PF18758">
    <property type="entry name" value="KDZ"/>
    <property type="match status" value="1"/>
</dbReference>
<evidence type="ECO:0000313" key="5">
    <source>
        <dbReference type="EMBL" id="PAA92627.1"/>
    </source>
</evidence>
<keyword evidence="1" id="KW-0863">Zinc-finger</keyword>
<protein>
    <recommendedName>
        <fullName evidence="3">B box-type domain-containing protein</fullName>
    </recommendedName>
</protein>
<dbReference type="AlphaFoldDB" id="A0A267FA84"/>
<comment type="caution">
    <text evidence="4">The sequence shown here is derived from an EMBL/GenBank/DDBJ whole genome shotgun (WGS) entry which is preliminary data.</text>
</comment>
<dbReference type="PANTHER" id="PTHR33096:SF1">
    <property type="entry name" value="CXC1-LIKE CYSTEINE CLUSTER ASSOCIATED WITH KDZ TRANSPOSASES DOMAIN-CONTAINING PROTEIN"/>
    <property type="match status" value="1"/>
</dbReference>
<dbReference type="InterPro" id="IPR000315">
    <property type="entry name" value="Znf_B-box"/>
</dbReference>
<name>A0A267FA84_9PLAT</name>
<reference evidence="4 6" key="1">
    <citation type="submission" date="2017-06" db="EMBL/GenBank/DDBJ databases">
        <title>A platform for efficient transgenesis in Macrostomum lignano, a flatworm model organism for stem cell research.</title>
        <authorList>
            <person name="Berezikov E."/>
        </authorList>
    </citation>
    <scope>NUCLEOTIDE SEQUENCE [LARGE SCALE GENOMIC DNA]</scope>
    <source>
        <strain evidence="4">DV1</strain>
        <tissue evidence="4">Whole organism</tissue>
    </source>
</reference>
<evidence type="ECO:0000256" key="1">
    <source>
        <dbReference type="PROSITE-ProRule" id="PRU00024"/>
    </source>
</evidence>
<dbReference type="OrthoDB" id="10063408at2759"/>
<dbReference type="CDD" id="cd19757">
    <property type="entry name" value="Bbox1"/>
    <property type="match status" value="1"/>
</dbReference>
<evidence type="ECO:0000313" key="4">
    <source>
        <dbReference type="EMBL" id="PAA70700.1"/>
    </source>
</evidence>
<sequence length="679" mass="76108">GRPSKRLKVCINGRTVYLQSIRKQSIISALPLAQSQLSVPNATRDGPSSQSEFSQDPTSEIREDCDWEALNPNSEPDVLAAFMHFFKDGRGRCAECSQDANVYCPQCADYFCSVCVDTRHLGLVHTILKDGTPLNQAVTLACGCSDEAVFGDVQIVDAYGGYHTACLKSCTLQHYRSFLVSRGFFPAAPTSATFISCELLLNLDSIMINGITSLDKACATIQNRRLAFGQHPQRDLYYDLKRYNTIGYFRQFMSSIVKFPTSCAMCTTGDLGPILHGDALMGWKHRASVAPGLASVPIGDLPFPFAHVDVASENIAPASGACPNWTAGETSRITTSSRKLDVTGFFIVACRHGFIWACSDVRTPGEQLVYPVKLLKAAVQRIGVPEEAVTFVYDVACKLGNKVTSKLAVPVFHAYGHESKCRLNNSIRVVSGTGITDGEICERIFSFLRPFGRILKEMRIDRRTRLVSHIINMYHLRLNPDAWIKSRQKLLEKKDQLVIQHVNEINRLQPRHELSLQQLISLGEKWLCEDAIASALRSGDWLQSMRRMVVEERKVLKELHRTIGIHQYRLLLRKAKKLALEMNQLRSLNGNQYSIATLRDTTSEAYSRLDRHVSRRFPIPVQLLVIEVYILSIRSTEERRRVNAEQSSLMTKTESVCDFPEYFSESSSSFSGVSDSEDE</sequence>
<organism evidence="4 6">
    <name type="scientific">Macrostomum lignano</name>
    <dbReference type="NCBI Taxonomy" id="282301"/>
    <lineage>
        <taxon>Eukaryota</taxon>
        <taxon>Metazoa</taxon>
        <taxon>Spiralia</taxon>
        <taxon>Lophotrochozoa</taxon>
        <taxon>Platyhelminthes</taxon>
        <taxon>Rhabditophora</taxon>
        <taxon>Macrostomorpha</taxon>
        <taxon>Macrostomida</taxon>
        <taxon>Macrostomidae</taxon>
        <taxon>Macrostomum</taxon>
    </lineage>
</organism>
<dbReference type="Proteomes" id="UP000215902">
    <property type="component" value="Unassembled WGS sequence"/>
</dbReference>
<dbReference type="GO" id="GO:0008270">
    <property type="term" value="F:zinc ion binding"/>
    <property type="evidence" value="ECO:0007669"/>
    <property type="project" value="UniProtKB-KW"/>
</dbReference>
<keyword evidence="1" id="KW-0862">Zinc</keyword>
<dbReference type="InterPro" id="IPR040521">
    <property type="entry name" value="KDZ"/>
</dbReference>
<dbReference type="InterPro" id="IPR013087">
    <property type="entry name" value="Znf_C2H2_type"/>
</dbReference>
<dbReference type="EMBL" id="NIVC01000042">
    <property type="protein sequence ID" value="PAA92627.1"/>
    <property type="molecule type" value="Genomic_DNA"/>
</dbReference>
<accession>A0A267FA84</accession>
<keyword evidence="1" id="KW-0479">Metal-binding</keyword>
<feature type="non-terminal residue" evidence="4">
    <location>
        <position position="1"/>
    </location>
</feature>
<dbReference type="PANTHER" id="PTHR33096">
    <property type="entry name" value="CXC2 DOMAIN-CONTAINING PROTEIN"/>
    <property type="match status" value="1"/>
</dbReference>
<feature type="compositionally biased region" description="Polar residues" evidence="2">
    <location>
        <begin position="38"/>
        <end position="58"/>
    </location>
</feature>
<gene>
    <name evidence="4" type="ORF">BOX15_Mlig010793g1</name>
    <name evidence="5" type="ORF">BOX15_Mlig010793g3</name>
</gene>